<evidence type="ECO:0000313" key="1">
    <source>
        <dbReference type="EMBL" id="CAB3229582.1"/>
    </source>
</evidence>
<proteinExistence type="predicted"/>
<dbReference type="EMBL" id="CADEBD010000286">
    <property type="protein sequence ID" value="CAB3229582.1"/>
    <property type="molecule type" value="Genomic_DNA"/>
</dbReference>
<protein>
    <submittedName>
        <fullName evidence="1">Uncharacterized protein</fullName>
    </submittedName>
</protein>
<name>A0A8S0Z9R9_ARCPL</name>
<reference evidence="1 2" key="1">
    <citation type="submission" date="2020-04" db="EMBL/GenBank/DDBJ databases">
        <authorList>
            <person name="Wallbank WR R."/>
            <person name="Pardo Diaz C."/>
            <person name="Kozak K."/>
            <person name="Martin S."/>
            <person name="Jiggins C."/>
            <person name="Moest M."/>
            <person name="Warren A I."/>
            <person name="Byers J.R.P. K."/>
            <person name="Montejo-Kovacevich G."/>
            <person name="Yen C E."/>
        </authorList>
    </citation>
    <scope>NUCLEOTIDE SEQUENCE [LARGE SCALE GENOMIC DNA]</scope>
</reference>
<organism evidence="1 2">
    <name type="scientific">Arctia plantaginis</name>
    <name type="common">Wood tiger moth</name>
    <name type="synonym">Phalaena plantaginis</name>
    <dbReference type="NCBI Taxonomy" id="874455"/>
    <lineage>
        <taxon>Eukaryota</taxon>
        <taxon>Metazoa</taxon>
        <taxon>Ecdysozoa</taxon>
        <taxon>Arthropoda</taxon>
        <taxon>Hexapoda</taxon>
        <taxon>Insecta</taxon>
        <taxon>Pterygota</taxon>
        <taxon>Neoptera</taxon>
        <taxon>Endopterygota</taxon>
        <taxon>Lepidoptera</taxon>
        <taxon>Glossata</taxon>
        <taxon>Ditrysia</taxon>
        <taxon>Noctuoidea</taxon>
        <taxon>Erebidae</taxon>
        <taxon>Arctiinae</taxon>
        <taxon>Arctia</taxon>
    </lineage>
</organism>
<dbReference type="OrthoDB" id="551302at2759"/>
<dbReference type="AlphaFoldDB" id="A0A8S0Z9R9"/>
<gene>
    <name evidence="1" type="ORF">APLA_LOCUS4177</name>
</gene>
<sequence>MDISRLAGEALLLNRPLASLLLSERVCPIGVVQHLAGESDDVRVMGEQKPYEIAHDTSRADVMAAALTRATRGVRHRHAIQVETERGGGADAGLHQQRSELSWAGQRPTYPPPDFLVLW</sequence>
<evidence type="ECO:0000313" key="2">
    <source>
        <dbReference type="Proteomes" id="UP000494256"/>
    </source>
</evidence>
<dbReference type="Proteomes" id="UP000494256">
    <property type="component" value="Unassembled WGS sequence"/>
</dbReference>
<comment type="caution">
    <text evidence="1">The sequence shown here is derived from an EMBL/GenBank/DDBJ whole genome shotgun (WGS) entry which is preliminary data.</text>
</comment>
<accession>A0A8S0Z9R9</accession>